<name>B9S8W2_RICCO</name>
<reference evidence="4" key="1">
    <citation type="journal article" date="2010" name="Nat. Biotechnol.">
        <title>Draft genome sequence of the oilseed species Ricinus communis.</title>
        <authorList>
            <person name="Chan A.P."/>
            <person name="Crabtree J."/>
            <person name="Zhao Q."/>
            <person name="Lorenzi H."/>
            <person name="Orvis J."/>
            <person name="Puiu D."/>
            <person name="Melake-Berhan A."/>
            <person name="Jones K.M."/>
            <person name="Redman J."/>
            <person name="Chen G."/>
            <person name="Cahoon E.B."/>
            <person name="Gedil M."/>
            <person name="Stanke M."/>
            <person name="Haas B.J."/>
            <person name="Wortman J.R."/>
            <person name="Fraser-Liggett C.M."/>
            <person name="Ravel J."/>
            <person name="Rabinowicz P.D."/>
        </authorList>
    </citation>
    <scope>NUCLEOTIDE SEQUENCE [LARGE SCALE GENOMIC DNA]</scope>
    <source>
        <strain evidence="4">cv. Hale</strain>
    </source>
</reference>
<sequence length="791" mass="91036">MYRVVSFFWSFLCSYTFYLVGSFFRHFFKFQKGKSLEKYESESNEVYHQEENNRSGPSCFLDSDIDQTDGEGENSVVMETALSASTNRYEFLSGKGISGFLEEPRTASFIVHELFIDSNNDAIISNSIFDTGEFTEDDLYDVGLDADKSEETEKTDSFAKSFMIDEEVTEKQGQEIFMDEMSTEEEGFVTNDGAIADEDIGNQELDAAEAENFVENLVNAQFLKKPKVETLTTEKDSNKEEKIHLQNSFEIKRDSSGEVQLLSQFQSFSCDTEEKSDPSNDELFLRKDETVSASQTAEEACKPEILVWLQEEKQENVREAEPVFDGVEPESCEFADQPTDSDDEYIELKPQQKNSSLSYREDLRNVVGGQEQQASAQEKAETKPDGSERSEESSFKDEKSSNDIEYMLEHQDIVEQLKLELKLARTGGLPTILEESESEELETPKTVQELKPLKIEEKKLEYKDFLDGIHKVYKSYLDKMRKLDILNFQTMHALGLLQMKDTVQLQTARKSSLLAMTSLLSQNLWLCKGSAVVDPLKKVIADMNSDFETIYVGQLCLSWEMLHWQYWKVQELQKYDSQGSHHYNQVAGEFQLFQVLIQRFIENEPFQGPRVQNYVKNRCVLRSLLQVPLVKDDCIKDKGKRGDEGQHAITSPTLRGIIELSMQVFWEFLRADKDESNVTFQGNLQAHPNLQDLVDLELFTDVRTDYQKKDRKLKDISRSGNCIVKRFKKQQENGMHQTLLIAQVEMKLISRVLNMAKVTTDQLIWCHEKLDKINISNRKVFVESSFLLFPC</sequence>
<feature type="region of interest" description="Disordered" evidence="1">
    <location>
        <begin position="317"/>
        <end position="343"/>
    </location>
</feature>
<evidence type="ECO:0000313" key="3">
    <source>
        <dbReference type="EMBL" id="EEF39923.1"/>
    </source>
</evidence>
<protein>
    <submittedName>
        <fullName evidence="3">Uncharacterized protein</fullName>
    </submittedName>
</protein>
<feature type="compositionally biased region" description="Basic and acidic residues" evidence="1">
    <location>
        <begin position="378"/>
        <end position="402"/>
    </location>
</feature>
<organism evidence="3 4">
    <name type="scientific">Ricinus communis</name>
    <name type="common">Castor bean</name>
    <dbReference type="NCBI Taxonomy" id="3988"/>
    <lineage>
        <taxon>Eukaryota</taxon>
        <taxon>Viridiplantae</taxon>
        <taxon>Streptophyta</taxon>
        <taxon>Embryophyta</taxon>
        <taxon>Tracheophyta</taxon>
        <taxon>Spermatophyta</taxon>
        <taxon>Magnoliopsida</taxon>
        <taxon>eudicotyledons</taxon>
        <taxon>Gunneridae</taxon>
        <taxon>Pentapetalae</taxon>
        <taxon>rosids</taxon>
        <taxon>fabids</taxon>
        <taxon>Malpighiales</taxon>
        <taxon>Euphorbiaceae</taxon>
        <taxon>Acalyphoideae</taxon>
        <taxon>Acalypheae</taxon>
        <taxon>Ricinus</taxon>
    </lineage>
</organism>
<dbReference type="EMBL" id="EQ973893">
    <property type="protein sequence ID" value="EEF39923.1"/>
    <property type="molecule type" value="Genomic_DNA"/>
</dbReference>
<dbReference type="InterPro" id="IPR012870">
    <property type="entry name" value="DUF1666"/>
</dbReference>
<feature type="compositionally biased region" description="Basic and acidic residues" evidence="1">
    <location>
        <begin position="272"/>
        <end position="290"/>
    </location>
</feature>
<evidence type="ECO:0000256" key="1">
    <source>
        <dbReference type="SAM" id="MobiDB-lite"/>
    </source>
</evidence>
<dbReference type="InParanoid" id="B9S8W2"/>
<dbReference type="PANTHER" id="PTHR46741:SF4">
    <property type="entry name" value="FINGER FYVE DOMAIN PROTEIN, PUTATIVE (DUF1666)-RELATED"/>
    <property type="match status" value="1"/>
</dbReference>
<keyword evidence="2" id="KW-0812">Transmembrane</keyword>
<dbReference type="AlphaFoldDB" id="B9S8W2"/>
<keyword evidence="2" id="KW-1133">Transmembrane helix</keyword>
<feature type="region of interest" description="Disordered" evidence="1">
    <location>
        <begin position="368"/>
        <end position="402"/>
    </location>
</feature>
<keyword evidence="4" id="KW-1185">Reference proteome</keyword>
<dbReference type="Proteomes" id="UP000008311">
    <property type="component" value="Unassembled WGS sequence"/>
</dbReference>
<dbReference type="Pfam" id="PF07891">
    <property type="entry name" value="DUF1666"/>
    <property type="match status" value="1"/>
</dbReference>
<evidence type="ECO:0000256" key="2">
    <source>
        <dbReference type="SAM" id="Phobius"/>
    </source>
</evidence>
<gene>
    <name evidence="3" type="ORF">RCOM_0836370</name>
</gene>
<feature type="region of interest" description="Disordered" evidence="1">
    <location>
        <begin position="270"/>
        <end position="297"/>
    </location>
</feature>
<dbReference type="PANTHER" id="PTHR46741">
    <property type="entry name" value="OS09G0413600 PROTEIN"/>
    <property type="match status" value="1"/>
</dbReference>
<evidence type="ECO:0000313" key="4">
    <source>
        <dbReference type="Proteomes" id="UP000008311"/>
    </source>
</evidence>
<feature type="compositionally biased region" description="Acidic residues" evidence="1">
    <location>
        <begin position="327"/>
        <end position="343"/>
    </location>
</feature>
<accession>B9S8W2</accession>
<dbReference type="STRING" id="3988.B9S8W2"/>
<keyword evidence="2" id="KW-0472">Membrane</keyword>
<dbReference type="eggNOG" id="ENOG502QTPI">
    <property type="taxonomic scope" value="Eukaryota"/>
</dbReference>
<proteinExistence type="predicted"/>
<feature type="transmembrane region" description="Helical" evidence="2">
    <location>
        <begin position="6"/>
        <end position="28"/>
    </location>
</feature>